<dbReference type="GO" id="GO:0005524">
    <property type="term" value="F:ATP binding"/>
    <property type="evidence" value="ECO:0007669"/>
    <property type="project" value="UniProtKB-KW"/>
</dbReference>
<dbReference type="GO" id="GO:0016491">
    <property type="term" value="F:oxidoreductase activity"/>
    <property type="evidence" value="ECO:0007669"/>
    <property type="project" value="InterPro"/>
</dbReference>
<dbReference type="SUPFAM" id="SSF55326">
    <property type="entry name" value="PurM N-terminal domain-like"/>
    <property type="match status" value="1"/>
</dbReference>
<evidence type="ECO:0000256" key="3">
    <source>
        <dbReference type="ARBA" id="ARBA00022777"/>
    </source>
</evidence>
<feature type="domain" description="PurM-like N-terminal" evidence="6">
    <location>
        <begin position="521"/>
        <end position="630"/>
    </location>
</feature>
<dbReference type="Gene3D" id="3.50.50.100">
    <property type="match status" value="1"/>
</dbReference>
<dbReference type="PANTHER" id="PTHR10256">
    <property type="entry name" value="SELENIDE, WATER DIKINASE"/>
    <property type="match status" value="1"/>
</dbReference>
<dbReference type="EMBL" id="CAUYUE010000013">
    <property type="protein sequence ID" value="CAK0786040.1"/>
    <property type="molecule type" value="Genomic_DNA"/>
</dbReference>
<evidence type="ECO:0000256" key="1">
    <source>
        <dbReference type="ARBA" id="ARBA00022679"/>
    </source>
</evidence>
<gene>
    <name evidence="9" type="ORF">CVIRNUC_009253</name>
</gene>
<dbReference type="InterPro" id="IPR010918">
    <property type="entry name" value="PurM-like_C_dom"/>
</dbReference>
<keyword evidence="5" id="KW-0711">Selenium</keyword>
<dbReference type="Gene3D" id="3.90.650.10">
    <property type="entry name" value="PurM-like C-terminal domain"/>
    <property type="match status" value="1"/>
</dbReference>
<evidence type="ECO:0000256" key="4">
    <source>
        <dbReference type="ARBA" id="ARBA00022840"/>
    </source>
</evidence>
<dbReference type="NCBIfam" id="TIGR03169">
    <property type="entry name" value="Nterm_to_SelD"/>
    <property type="match status" value="1"/>
</dbReference>
<accession>A0AAV1IHX2</accession>
<dbReference type="Proteomes" id="UP001314263">
    <property type="component" value="Unassembled WGS sequence"/>
</dbReference>
<name>A0AAV1IHX2_9CHLO</name>
<dbReference type="Pfam" id="PF07992">
    <property type="entry name" value="Pyr_redox_2"/>
    <property type="match status" value="1"/>
</dbReference>
<sequence>MRVCKANLHNASCRQSSLQSMSSLQMGGVPPLLRAKYRYTAASGLLRLSVMPLRLGKRRTICMAPEAADVIIKDVVLVGGGHSHVEVLRSFGMKPMPGVRLTLITKDIRTAYSGMLPGYVSGFYSYDECHVDLNRLARYANARMILQPATGLDLKKQEVHLEGRPPIGYDVLSLDTGITPSAQGVPGALEHATPVKPVHNFVERFQKLLARACELDRDLTVAVVGGGAGGIELSLSMHHRMTEELQRTSARKVKVKLFSKSRILAQHTRAARAKFLRIMQEKGLELHEGVRVVAVEAGRLLLESQPPEAFDECLWCTQAAAPAWLRQTGLNLDDRGFVAIDEDLRAQAGPGNVFCVGDMASSVKHVRPKAGVYAVRQGPPLTDNIRRLLSGRKLKPFKPQSRHLSLITTGNEYAVATRGFFCVEGAWLRTWKDRIDRAWMDKYGRDLDFDSMQGSTLATPGSKRDSISMDAQAVAVLSAAKMRCGGCGSKVGASVLSRVLARLQQQGSGAAEVLVGLGEADDAAVVKAPPPGHVLVHTVDFFRSFVSDPFVFGKVAAVHALGDCHAMGATATTALATAVVPYGPESKAEGDLNHMMAGAMEALSEAGCLLVGGHTSEGAELALGFSVNGEAKETELMRKCGLKPGQVLILTKPLGSGVLFAADMSGKAKGSWVSEALQHMQHSSAAAVACLREAGATGCSDVTGFGLIGNLAEMTRASQVTARLNAAAVPLMEGALHCSTSGVASSLLPDNLKAAAAVENADEAAKLRTWPLLFDPQTSGGFPEKPQNRLCIG</sequence>
<dbReference type="Gene3D" id="3.30.1330.10">
    <property type="entry name" value="PurM-like, N-terminal domain"/>
    <property type="match status" value="1"/>
</dbReference>
<keyword evidence="3" id="KW-0418">Kinase</keyword>
<evidence type="ECO:0008006" key="11">
    <source>
        <dbReference type="Google" id="ProtNLM"/>
    </source>
</evidence>
<dbReference type="SUPFAM" id="SSF56042">
    <property type="entry name" value="PurM C-terminal domain-like"/>
    <property type="match status" value="1"/>
</dbReference>
<evidence type="ECO:0000313" key="10">
    <source>
        <dbReference type="Proteomes" id="UP001314263"/>
    </source>
</evidence>
<keyword evidence="4" id="KW-0067">ATP-binding</keyword>
<dbReference type="InterPro" id="IPR016188">
    <property type="entry name" value="PurM-like_N"/>
</dbReference>
<dbReference type="GO" id="GO:0004756">
    <property type="term" value="F:selenide, water dikinase activity"/>
    <property type="evidence" value="ECO:0007669"/>
    <property type="project" value="TreeGrafter"/>
</dbReference>
<evidence type="ECO:0000313" key="9">
    <source>
        <dbReference type="EMBL" id="CAK0786040.1"/>
    </source>
</evidence>
<dbReference type="GO" id="GO:0016260">
    <property type="term" value="P:selenocysteine biosynthetic process"/>
    <property type="evidence" value="ECO:0007669"/>
    <property type="project" value="TreeGrafter"/>
</dbReference>
<dbReference type="Pfam" id="PF02769">
    <property type="entry name" value="AIRS_C"/>
    <property type="match status" value="1"/>
</dbReference>
<dbReference type="InterPro" id="IPR004536">
    <property type="entry name" value="SPS/SelD"/>
</dbReference>
<dbReference type="CDD" id="cd02195">
    <property type="entry name" value="SelD"/>
    <property type="match status" value="1"/>
</dbReference>
<proteinExistence type="predicted"/>
<feature type="domain" description="PurM-like C-terminal" evidence="7">
    <location>
        <begin position="643"/>
        <end position="734"/>
    </location>
</feature>
<feature type="domain" description="FAD/NAD(P)-binding" evidence="8">
    <location>
        <begin position="73"/>
        <end position="378"/>
    </location>
</feature>
<protein>
    <recommendedName>
        <fullName evidence="11">Selenide, water dikinase</fullName>
    </recommendedName>
</protein>
<evidence type="ECO:0000256" key="5">
    <source>
        <dbReference type="ARBA" id="ARBA00023266"/>
    </source>
</evidence>
<dbReference type="InterPro" id="IPR023753">
    <property type="entry name" value="FAD/NAD-binding_dom"/>
</dbReference>
<dbReference type="SUPFAM" id="SSF51905">
    <property type="entry name" value="FAD/NAD(P)-binding domain"/>
    <property type="match status" value="2"/>
</dbReference>
<evidence type="ECO:0000259" key="7">
    <source>
        <dbReference type="Pfam" id="PF02769"/>
    </source>
</evidence>
<dbReference type="NCBIfam" id="TIGR00476">
    <property type="entry name" value="selD"/>
    <property type="match status" value="1"/>
</dbReference>
<evidence type="ECO:0000259" key="6">
    <source>
        <dbReference type="Pfam" id="PF00586"/>
    </source>
</evidence>
<dbReference type="InterPro" id="IPR036921">
    <property type="entry name" value="PurM-like_N_sf"/>
</dbReference>
<dbReference type="InterPro" id="IPR017584">
    <property type="entry name" value="Pyridine_nucleo_diS_OxRdtase_N"/>
</dbReference>
<keyword evidence="1" id="KW-0808">Transferase</keyword>
<keyword evidence="2" id="KW-0547">Nucleotide-binding</keyword>
<dbReference type="PANTHER" id="PTHR10256:SF0">
    <property type="entry name" value="INACTIVE SELENIDE, WATER DIKINASE-LIKE PROTEIN-RELATED"/>
    <property type="match status" value="1"/>
</dbReference>
<evidence type="ECO:0000259" key="8">
    <source>
        <dbReference type="Pfam" id="PF07992"/>
    </source>
</evidence>
<dbReference type="AlphaFoldDB" id="A0AAV1IHX2"/>
<evidence type="ECO:0000256" key="2">
    <source>
        <dbReference type="ARBA" id="ARBA00022741"/>
    </source>
</evidence>
<reference evidence="9 10" key="1">
    <citation type="submission" date="2023-10" db="EMBL/GenBank/DDBJ databases">
        <authorList>
            <person name="Maclean D."/>
            <person name="Macfadyen A."/>
        </authorList>
    </citation>
    <scope>NUCLEOTIDE SEQUENCE [LARGE SCALE GENOMIC DNA]</scope>
</reference>
<dbReference type="Pfam" id="PF00586">
    <property type="entry name" value="AIRS"/>
    <property type="match status" value="1"/>
</dbReference>
<organism evidence="9 10">
    <name type="scientific">Coccomyxa viridis</name>
    <dbReference type="NCBI Taxonomy" id="1274662"/>
    <lineage>
        <taxon>Eukaryota</taxon>
        <taxon>Viridiplantae</taxon>
        <taxon>Chlorophyta</taxon>
        <taxon>core chlorophytes</taxon>
        <taxon>Trebouxiophyceae</taxon>
        <taxon>Trebouxiophyceae incertae sedis</taxon>
        <taxon>Coccomyxaceae</taxon>
        <taxon>Coccomyxa</taxon>
    </lineage>
</organism>
<comment type="caution">
    <text evidence="9">The sequence shown here is derived from an EMBL/GenBank/DDBJ whole genome shotgun (WGS) entry which is preliminary data.</text>
</comment>
<keyword evidence="10" id="KW-1185">Reference proteome</keyword>
<dbReference type="InterPro" id="IPR036676">
    <property type="entry name" value="PurM-like_C_sf"/>
</dbReference>
<dbReference type="GO" id="GO:0005737">
    <property type="term" value="C:cytoplasm"/>
    <property type="evidence" value="ECO:0007669"/>
    <property type="project" value="TreeGrafter"/>
</dbReference>
<dbReference type="InterPro" id="IPR036188">
    <property type="entry name" value="FAD/NAD-bd_sf"/>
</dbReference>